<keyword evidence="2" id="KW-1185">Reference proteome</keyword>
<evidence type="ECO:0000313" key="1">
    <source>
        <dbReference type="EMBL" id="SDJ99372.1"/>
    </source>
</evidence>
<protein>
    <submittedName>
        <fullName evidence="1">Uncharacterized protein</fullName>
    </submittedName>
</protein>
<evidence type="ECO:0000313" key="2">
    <source>
        <dbReference type="Proteomes" id="UP000198882"/>
    </source>
</evidence>
<sequence>MDSRFRDWLTCPSCTDGDDVGILVHGTDLVLECYDCGHVAEFTVEEDVPFNSLQAEDLESVAREQRHD</sequence>
<organism evidence="1 2">
    <name type="scientific">Natronorubrum texcoconense</name>
    <dbReference type="NCBI Taxonomy" id="1095776"/>
    <lineage>
        <taxon>Archaea</taxon>
        <taxon>Methanobacteriati</taxon>
        <taxon>Methanobacteriota</taxon>
        <taxon>Stenosarchaea group</taxon>
        <taxon>Halobacteria</taxon>
        <taxon>Halobacteriales</taxon>
        <taxon>Natrialbaceae</taxon>
        <taxon>Natronorubrum</taxon>
    </lineage>
</organism>
<dbReference type="AlphaFoldDB" id="A0A1G8Y949"/>
<dbReference type="RefSeq" id="WP_090305346.1">
    <property type="nucleotide sequence ID" value="NZ_FNFE01000002.1"/>
</dbReference>
<reference evidence="2" key="1">
    <citation type="submission" date="2016-10" db="EMBL/GenBank/DDBJ databases">
        <authorList>
            <person name="Varghese N."/>
            <person name="Submissions S."/>
        </authorList>
    </citation>
    <scope>NUCLEOTIDE SEQUENCE [LARGE SCALE GENOMIC DNA]</scope>
    <source>
        <strain evidence="2">B4,CECT 8067,JCM 17497</strain>
    </source>
</reference>
<dbReference type="Proteomes" id="UP000198882">
    <property type="component" value="Unassembled WGS sequence"/>
</dbReference>
<proteinExistence type="predicted"/>
<accession>A0A1G8Y949</accession>
<gene>
    <name evidence="1" type="ORF">SAMN04515672_2075</name>
</gene>
<dbReference type="EMBL" id="FNFE01000002">
    <property type="protein sequence ID" value="SDJ99372.1"/>
    <property type="molecule type" value="Genomic_DNA"/>
</dbReference>
<name>A0A1G8Y949_9EURY</name>